<evidence type="ECO:0000256" key="1">
    <source>
        <dbReference type="SAM" id="MobiDB-lite"/>
    </source>
</evidence>
<feature type="compositionally biased region" description="Basic and acidic residues" evidence="1">
    <location>
        <begin position="101"/>
        <end position="114"/>
    </location>
</feature>
<feature type="chain" id="PRO_5006668607" evidence="3">
    <location>
        <begin position="23"/>
        <end position="192"/>
    </location>
</feature>
<keyword evidence="2" id="KW-1133">Transmembrane helix</keyword>
<evidence type="ECO:0000256" key="3">
    <source>
        <dbReference type="SAM" id="SignalP"/>
    </source>
</evidence>
<dbReference type="AlphaFoldDB" id="A0A0T6BE42"/>
<sequence length="192" mass="20798">MKTVIFLFSVIIKCVHVACVNGAAGYQDEVNMISEDDRRAASSQKSEEDLHTSSSSHLKSNFYLSPTYDSSEYSHSSGNPSYHYQPPTYYSHVGPYGYDQYDHGVSDHRGEHHHAPSQPSHGSGDSKGGLFSALALKGILIPLAGIALLGAAAALSTNPVLLQLGVLNGRRKRSLQADNIFPVNSNLKPTER</sequence>
<dbReference type="OrthoDB" id="6784523at2759"/>
<gene>
    <name evidence="4" type="ORF">AMK59_1636</name>
</gene>
<dbReference type="Proteomes" id="UP000051574">
    <property type="component" value="Unassembled WGS sequence"/>
</dbReference>
<feature type="signal peptide" evidence="3">
    <location>
        <begin position="1"/>
        <end position="22"/>
    </location>
</feature>
<protein>
    <submittedName>
        <fullName evidence="4">Uncharacterized protein</fullName>
    </submittedName>
</protein>
<dbReference type="EMBL" id="LJIG01001316">
    <property type="protein sequence ID" value="KRT85624.1"/>
    <property type="molecule type" value="Genomic_DNA"/>
</dbReference>
<name>A0A0T6BE42_9SCAR</name>
<evidence type="ECO:0000256" key="2">
    <source>
        <dbReference type="SAM" id="Phobius"/>
    </source>
</evidence>
<keyword evidence="5" id="KW-1185">Reference proteome</keyword>
<feature type="transmembrane region" description="Helical" evidence="2">
    <location>
        <begin position="139"/>
        <end position="162"/>
    </location>
</feature>
<evidence type="ECO:0000313" key="4">
    <source>
        <dbReference type="EMBL" id="KRT85624.1"/>
    </source>
</evidence>
<evidence type="ECO:0000313" key="5">
    <source>
        <dbReference type="Proteomes" id="UP000051574"/>
    </source>
</evidence>
<comment type="caution">
    <text evidence="4">The sequence shown here is derived from an EMBL/GenBank/DDBJ whole genome shotgun (WGS) entry which is preliminary data.</text>
</comment>
<keyword evidence="2" id="KW-0472">Membrane</keyword>
<reference evidence="4 5" key="1">
    <citation type="submission" date="2015-09" db="EMBL/GenBank/DDBJ databases">
        <title>Draft genome of the scarab beetle Oryctes borbonicus.</title>
        <authorList>
            <person name="Meyer J.M."/>
            <person name="Markov G.V."/>
            <person name="Baskaran P."/>
            <person name="Herrmann M."/>
            <person name="Sommer R.J."/>
            <person name="Roedelsperger C."/>
        </authorList>
    </citation>
    <scope>NUCLEOTIDE SEQUENCE [LARGE SCALE GENOMIC DNA]</scope>
    <source>
        <strain evidence="4">OB123</strain>
        <tissue evidence="4">Whole animal</tissue>
    </source>
</reference>
<feature type="region of interest" description="Disordered" evidence="1">
    <location>
        <begin position="101"/>
        <end position="126"/>
    </location>
</feature>
<proteinExistence type="predicted"/>
<accession>A0A0T6BE42</accession>
<keyword evidence="2" id="KW-0812">Transmembrane</keyword>
<organism evidence="4 5">
    <name type="scientific">Oryctes borbonicus</name>
    <dbReference type="NCBI Taxonomy" id="1629725"/>
    <lineage>
        <taxon>Eukaryota</taxon>
        <taxon>Metazoa</taxon>
        <taxon>Ecdysozoa</taxon>
        <taxon>Arthropoda</taxon>
        <taxon>Hexapoda</taxon>
        <taxon>Insecta</taxon>
        <taxon>Pterygota</taxon>
        <taxon>Neoptera</taxon>
        <taxon>Endopterygota</taxon>
        <taxon>Coleoptera</taxon>
        <taxon>Polyphaga</taxon>
        <taxon>Scarabaeiformia</taxon>
        <taxon>Scarabaeidae</taxon>
        <taxon>Dynastinae</taxon>
        <taxon>Oryctes</taxon>
    </lineage>
</organism>
<keyword evidence="3" id="KW-0732">Signal</keyword>